<dbReference type="SUPFAM" id="SSF52540">
    <property type="entry name" value="P-loop containing nucleoside triphosphate hydrolases"/>
    <property type="match status" value="1"/>
</dbReference>
<reference evidence="1" key="1">
    <citation type="journal article" date="2015" name="Nature">
        <title>Complex archaea that bridge the gap between prokaryotes and eukaryotes.</title>
        <authorList>
            <person name="Spang A."/>
            <person name="Saw J.H."/>
            <person name="Jorgensen S.L."/>
            <person name="Zaremba-Niedzwiedzka K."/>
            <person name="Martijn J."/>
            <person name="Lind A.E."/>
            <person name="van Eijk R."/>
            <person name="Schleper C."/>
            <person name="Guy L."/>
            <person name="Ettema T.J."/>
        </authorList>
    </citation>
    <scope>NUCLEOTIDE SEQUENCE</scope>
</reference>
<dbReference type="PANTHER" id="PTHR10285">
    <property type="entry name" value="URIDINE KINASE"/>
    <property type="match status" value="1"/>
</dbReference>
<gene>
    <name evidence="1" type="ORF">LCGC14_0004520</name>
</gene>
<dbReference type="AlphaFoldDB" id="A0A0F9Z5A8"/>
<accession>A0A0F9Z5A8</accession>
<evidence type="ECO:0008006" key="2">
    <source>
        <dbReference type="Google" id="ProtNLM"/>
    </source>
</evidence>
<dbReference type="Gene3D" id="3.40.50.300">
    <property type="entry name" value="P-loop containing nucleotide triphosphate hydrolases"/>
    <property type="match status" value="1"/>
</dbReference>
<organism evidence="1">
    <name type="scientific">marine sediment metagenome</name>
    <dbReference type="NCBI Taxonomy" id="412755"/>
    <lineage>
        <taxon>unclassified sequences</taxon>
        <taxon>metagenomes</taxon>
        <taxon>ecological metagenomes</taxon>
    </lineage>
</organism>
<protein>
    <recommendedName>
        <fullName evidence="2">Phosphoribulokinase/uridine kinase domain-containing protein</fullName>
    </recommendedName>
</protein>
<proteinExistence type="predicted"/>
<dbReference type="InterPro" id="IPR027417">
    <property type="entry name" value="P-loop_NTPase"/>
</dbReference>
<comment type="caution">
    <text evidence="1">The sequence shown here is derived from an EMBL/GenBank/DDBJ whole genome shotgun (WGS) entry which is preliminary data.</text>
</comment>
<sequence length="308" mass="34400">MPVSRDTPGDRVLSLWQDLADTDMLPPQWLEDTVRHVTPLAINIAGLHARQQRPLVVGINGAQGTGKSTLAKAIALMLENKFHLKTTVVSLDDFYLSHASRQHLGQTVHPLLVTRGVPGTHDVALALDTLQRLRQGNDDVVLPGFDKANDDCIAEADCGRVRAPRDIIILEGWCIGVQPQPEAELTAPVNPLELNEDSDGRWRRYVNHCLAADYQDLFADIDYLIMLKAPSFDCVLAWRSLQESKLAAKLADHQQLAAKIMTPDAIHRFIQHYERLTRHSIATLPAQADTVLYLDTDHRIHPCEPELH</sequence>
<evidence type="ECO:0000313" key="1">
    <source>
        <dbReference type="EMBL" id="KKO12439.1"/>
    </source>
</evidence>
<dbReference type="EMBL" id="LAZR01000001">
    <property type="protein sequence ID" value="KKO12439.1"/>
    <property type="molecule type" value="Genomic_DNA"/>
</dbReference>
<name>A0A0F9Z5A8_9ZZZZ</name>